<proteinExistence type="predicted"/>
<comment type="caution">
    <text evidence="1">The sequence shown here is derived from an EMBL/GenBank/DDBJ whole genome shotgun (WGS) entry which is preliminary data.</text>
</comment>
<protein>
    <submittedName>
        <fullName evidence="1">Uncharacterized protein</fullName>
    </submittedName>
</protein>
<dbReference type="AlphaFoldDB" id="A0A2I1HWM6"/>
<feature type="non-terminal residue" evidence="1">
    <location>
        <position position="1"/>
    </location>
</feature>
<sequence>LALACKDAKKEVKFYSEVESLVKKIYNYFKNSYSRIQQLQEIQNILDDPILKIKRLYEI</sequence>
<name>A0A2I1HWM6_9GLOM</name>
<keyword evidence="2" id="KW-1185">Reference proteome</keyword>
<reference evidence="1 2" key="1">
    <citation type="submission" date="2015-10" db="EMBL/GenBank/DDBJ databases">
        <title>Genome analyses suggest a sexual origin of heterokaryosis in a supposedly ancient asexual fungus.</title>
        <authorList>
            <person name="Ropars J."/>
            <person name="Sedzielewska K."/>
            <person name="Noel J."/>
            <person name="Charron P."/>
            <person name="Farinelli L."/>
            <person name="Marton T."/>
            <person name="Kruger M."/>
            <person name="Pelin A."/>
            <person name="Brachmann A."/>
            <person name="Corradi N."/>
        </authorList>
    </citation>
    <scope>NUCLEOTIDE SEQUENCE [LARGE SCALE GENOMIC DNA]</scope>
    <source>
        <strain evidence="1 2">A4</strain>
    </source>
</reference>
<organism evidence="1 2">
    <name type="scientific">Rhizophagus irregularis</name>
    <dbReference type="NCBI Taxonomy" id="588596"/>
    <lineage>
        <taxon>Eukaryota</taxon>
        <taxon>Fungi</taxon>
        <taxon>Fungi incertae sedis</taxon>
        <taxon>Mucoromycota</taxon>
        <taxon>Glomeromycotina</taxon>
        <taxon>Glomeromycetes</taxon>
        <taxon>Glomerales</taxon>
        <taxon>Glomeraceae</taxon>
        <taxon>Rhizophagus</taxon>
    </lineage>
</organism>
<accession>A0A2I1HWM6</accession>
<dbReference type="Proteomes" id="UP000234323">
    <property type="component" value="Unassembled WGS sequence"/>
</dbReference>
<evidence type="ECO:0000313" key="1">
    <source>
        <dbReference type="EMBL" id="PKY63289.1"/>
    </source>
</evidence>
<evidence type="ECO:0000313" key="2">
    <source>
        <dbReference type="Proteomes" id="UP000234323"/>
    </source>
</evidence>
<dbReference type="EMBL" id="LLXI01009671">
    <property type="protein sequence ID" value="PKY63289.1"/>
    <property type="molecule type" value="Genomic_DNA"/>
</dbReference>
<gene>
    <name evidence="1" type="ORF">RhiirA4_491704</name>
</gene>